<reference evidence="10 11" key="1">
    <citation type="submission" date="2018-11" db="EMBL/GenBank/DDBJ databases">
        <title>Flavobacterium sp. nov., YIM 102701-2 draft genome.</title>
        <authorList>
            <person name="Li G."/>
            <person name="Jiang Y."/>
        </authorList>
    </citation>
    <scope>NUCLEOTIDE SEQUENCE [LARGE SCALE GENOMIC DNA]</scope>
    <source>
        <strain evidence="10 11">YIM 102701-2</strain>
    </source>
</reference>
<dbReference type="OrthoDB" id="9763983at2"/>
<evidence type="ECO:0000256" key="9">
    <source>
        <dbReference type="HAMAP-Rule" id="MF_00212"/>
    </source>
</evidence>
<dbReference type="InterPro" id="IPR036188">
    <property type="entry name" value="FAD/NAD-bd_sf"/>
</dbReference>
<dbReference type="NCBIfam" id="NF009875">
    <property type="entry name" value="PRK13339.1"/>
    <property type="match status" value="1"/>
</dbReference>
<dbReference type="AlphaFoldDB" id="A0A3P3W8K0"/>
<keyword evidence="5 9" id="KW-0816">Tricarboxylic acid cycle</keyword>
<gene>
    <name evidence="9 10" type="primary">mqo</name>
    <name evidence="10" type="ORF">EG240_05610</name>
</gene>
<evidence type="ECO:0000313" key="11">
    <source>
        <dbReference type="Proteomes" id="UP000275719"/>
    </source>
</evidence>
<accession>A0A3P3W8K0</accession>
<comment type="similarity">
    <text evidence="4 9">Belongs to the MQO family.</text>
</comment>
<dbReference type="GO" id="GO:0006099">
    <property type="term" value="P:tricarboxylic acid cycle"/>
    <property type="evidence" value="ECO:0007669"/>
    <property type="project" value="UniProtKB-UniRule"/>
</dbReference>
<keyword evidence="8 9" id="KW-0560">Oxidoreductase</keyword>
<keyword evidence="6 9" id="KW-0285">Flavoprotein</keyword>
<dbReference type="Pfam" id="PF06039">
    <property type="entry name" value="Mqo"/>
    <property type="match status" value="1"/>
</dbReference>
<protein>
    <recommendedName>
        <fullName evidence="9">Probable malate:quinone oxidoreductase</fullName>
        <ecNumber evidence="9">1.1.5.4</ecNumber>
    </recommendedName>
    <alternativeName>
        <fullName evidence="9">MQO</fullName>
    </alternativeName>
    <alternativeName>
        <fullName evidence="9">Malate dehydrogenase [quinone]</fullName>
    </alternativeName>
</protein>
<dbReference type="NCBIfam" id="NF003611">
    <property type="entry name" value="PRK05257.3-2"/>
    <property type="match status" value="1"/>
</dbReference>
<evidence type="ECO:0000313" key="10">
    <source>
        <dbReference type="EMBL" id="RRJ91482.1"/>
    </source>
</evidence>
<dbReference type="GO" id="GO:0008924">
    <property type="term" value="F:L-malate dehydrogenase (quinone) activity"/>
    <property type="evidence" value="ECO:0007669"/>
    <property type="project" value="UniProtKB-UniRule"/>
</dbReference>
<evidence type="ECO:0000256" key="3">
    <source>
        <dbReference type="ARBA" id="ARBA00005012"/>
    </source>
</evidence>
<dbReference type="PANTHER" id="PTHR43104:SF2">
    <property type="entry name" value="L-2-HYDROXYGLUTARATE DEHYDROGENASE, MITOCHONDRIAL"/>
    <property type="match status" value="1"/>
</dbReference>
<keyword evidence="11" id="KW-1185">Reference proteome</keyword>
<dbReference type="NCBIfam" id="NF003603">
    <property type="entry name" value="PRK05257.1-1"/>
    <property type="match status" value="1"/>
</dbReference>
<dbReference type="EC" id="1.1.5.4" evidence="9"/>
<evidence type="ECO:0000256" key="6">
    <source>
        <dbReference type="ARBA" id="ARBA00022630"/>
    </source>
</evidence>
<dbReference type="HAMAP" id="MF_00212">
    <property type="entry name" value="MQO"/>
    <property type="match status" value="1"/>
</dbReference>
<dbReference type="GO" id="GO:0047545">
    <property type="term" value="F:(S)-2-hydroxyglutarate dehydrogenase activity"/>
    <property type="evidence" value="ECO:0007669"/>
    <property type="project" value="TreeGrafter"/>
</dbReference>
<organism evidence="10 11">
    <name type="scientific">Paenimyroides tangerinum</name>
    <dbReference type="NCBI Taxonomy" id="2488728"/>
    <lineage>
        <taxon>Bacteria</taxon>
        <taxon>Pseudomonadati</taxon>
        <taxon>Bacteroidota</taxon>
        <taxon>Flavobacteriia</taxon>
        <taxon>Flavobacteriales</taxon>
        <taxon>Flavobacteriaceae</taxon>
        <taxon>Paenimyroides</taxon>
    </lineage>
</organism>
<dbReference type="InterPro" id="IPR006231">
    <property type="entry name" value="MQO"/>
</dbReference>
<dbReference type="Proteomes" id="UP000275719">
    <property type="component" value="Unassembled WGS sequence"/>
</dbReference>
<evidence type="ECO:0000256" key="1">
    <source>
        <dbReference type="ARBA" id="ARBA00001139"/>
    </source>
</evidence>
<keyword evidence="7 9" id="KW-0274">FAD</keyword>
<dbReference type="RefSeq" id="WP_125018338.1">
    <property type="nucleotide sequence ID" value="NZ_RQVQ01000010.1"/>
</dbReference>
<comment type="catalytic activity">
    <reaction evidence="1 9">
        <text>(S)-malate + a quinone = a quinol + oxaloacetate</text>
        <dbReference type="Rhea" id="RHEA:46012"/>
        <dbReference type="ChEBI" id="CHEBI:15589"/>
        <dbReference type="ChEBI" id="CHEBI:16452"/>
        <dbReference type="ChEBI" id="CHEBI:24646"/>
        <dbReference type="ChEBI" id="CHEBI:132124"/>
        <dbReference type="EC" id="1.1.5.4"/>
    </reaction>
</comment>
<dbReference type="Gene3D" id="3.50.50.60">
    <property type="entry name" value="FAD/NAD(P)-binding domain"/>
    <property type="match status" value="1"/>
</dbReference>
<dbReference type="EMBL" id="RQVQ01000010">
    <property type="protein sequence ID" value="RRJ91482.1"/>
    <property type="molecule type" value="Genomic_DNA"/>
</dbReference>
<comment type="caution">
    <text evidence="10">The sequence shown here is derived from an EMBL/GenBank/DDBJ whole genome shotgun (WGS) entry which is preliminary data.</text>
</comment>
<comment type="cofactor">
    <cofactor evidence="2 9">
        <name>FAD</name>
        <dbReference type="ChEBI" id="CHEBI:57692"/>
    </cofactor>
</comment>
<evidence type="ECO:0000256" key="7">
    <source>
        <dbReference type="ARBA" id="ARBA00022827"/>
    </source>
</evidence>
<dbReference type="SUPFAM" id="SSF51905">
    <property type="entry name" value="FAD/NAD(P)-binding domain"/>
    <property type="match status" value="1"/>
</dbReference>
<evidence type="ECO:0000256" key="2">
    <source>
        <dbReference type="ARBA" id="ARBA00001974"/>
    </source>
</evidence>
<dbReference type="NCBIfam" id="NF003605">
    <property type="entry name" value="PRK05257.1-4"/>
    <property type="match status" value="1"/>
</dbReference>
<dbReference type="UniPathway" id="UPA00223">
    <property type="reaction ID" value="UER01008"/>
</dbReference>
<sequence>MSTNKNTETDVVLIGAGIMSATLGLILKELDSSLSIEIVERLDSAAKESSDAWNNAGTGHSAFCELNYTSEKNGVVDTTKALDICEQFEVTRQFLTYLLDKKIIQNPSEFINHVPHMSFVWGKENVKFLENRFQALKKSPLFADMEFSTNPKEIEKWAPLIMEGRNANESVAATNMDLGTDVNFGALTRKMIQHQASQNGVNVAFETEVYDIKKQADGRWRISIKDLKTGTKSTIITKFVFIGAGGASILLLEKSGIPEGKAYGGFPVSGLWLVCENEELASKHLAKVYGKASVGAPPMSVPHLDTRYIDGKKSLLFGPYAGFSTKFLKTGSYCDLFKSISPNNIGTMLGAGLDNIDLTKYLISEVLKSTDKRIESLQEYFPNAKKEDWRLEIAGQRVQTMKRDKNNKAVLAFGTEVVNAGDGSLAVLLGASPGASTSVSIMVKLIEKCFPEQYNSAEWQAKFREMIPSFGQKLNDNPELLNELREKTAKSLGLSN</sequence>
<evidence type="ECO:0000256" key="5">
    <source>
        <dbReference type="ARBA" id="ARBA00022532"/>
    </source>
</evidence>
<evidence type="ECO:0000256" key="4">
    <source>
        <dbReference type="ARBA" id="ARBA00006389"/>
    </source>
</evidence>
<dbReference type="NCBIfam" id="NF003606">
    <property type="entry name" value="PRK05257.2-1"/>
    <property type="match status" value="1"/>
</dbReference>
<dbReference type="PANTHER" id="PTHR43104">
    <property type="entry name" value="L-2-HYDROXYGLUTARATE DEHYDROGENASE, MITOCHONDRIAL"/>
    <property type="match status" value="1"/>
</dbReference>
<evidence type="ECO:0000256" key="8">
    <source>
        <dbReference type="ARBA" id="ARBA00023002"/>
    </source>
</evidence>
<proteinExistence type="inferred from homology"/>
<dbReference type="NCBIfam" id="TIGR01320">
    <property type="entry name" value="mal_quin_oxido"/>
    <property type="match status" value="1"/>
</dbReference>
<comment type="pathway">
    <text evidence="3 9">Carbohydrate metabolism; tricarboxylic acid cycle; oxaloacetate from (S)-malate (quinone route): step 1/1.</text>
</comment>
<name>A0A3P3W8K0_9FLAO</name>